<feature type="signal peptide" evidence="1">
    <location>
        <begin position="1"/>
        <end position="27"/>
    </location>
</feature>
<accession>A0A1M5XW70</accession>
<sequence>MMTLRECMQSTTVSIILALASATAALAGSQEERRRLTPSDIAAMAKSGAGAGTSGVSGIQTTVLSGDPTAAGPYTIALRVPAHMKIAAHTHRDDRAAVVISGVWFFGYGSSADETEVKALEPGSFYTEPADAPHFAMTRDEPAVVYITGFGPTDTHYIDAAADPRRP</sequence>
<dbReference type="EMBL" id="LT670817">
    <property type="protein sequence ID" value="SHI03804.1"/>
    <property type="molecule type" value="Genomic_DNA"/>
</dbReference>
<protein>
    <recommendedName>
        <fullName evidence="4">Cupin domain protein</fullName>
    </recommendedName>
</protein>
<evidence type="ECO:0000256" key="1">
    <source>
        <dbReference type="SAM" id="SignalP"/>
    </source>
</evidence>
<name>A0A1M5XW70_9BRAD</name>
<dbReference type="Proteomes" id="UP000189796">
    <property type="component" value="Chromosome I"/>
</dbReference>
<evidence type="ECO:0000313" key="2">
    <source>
        <dbReference type="EMBL" id="SHI03804.1"/>
    </source>
</evidence>
<evidence type="ECO:0008006" key="4">
    <source>
        <dbReference type="Google" id="ProtNLM"/>
    </source>
</evidence>
<dbReference type="InterPro" id="IPR011051">
    <property type="entry name" value="RmlC_Cupin_sf"/>
</dbReference>
<evidence type="ECO:0000313" key="3">
    <source>
        <dbReference type="Proteomes" id="UP000189796"/>
    </source>
</evidence>
<proteinExistence type="predicted"/>
<dbReference type="Gene3D" id="2.60.120.10">
    <property type="entry name" value="Jelly Rolls"/>
    <property type="match status" value="1"/>
</dbReference>
<dbReference type="InterPro" id="IPR014710">
    <property type="entry name" value="RmlC-like_jellyroll"/>
</dbReference>
<keyword evidence="1" id="KW-0732">Signal</keyword>
<organism evidence="2 3">
    <name type="scientific">Bradyrhizobium erythrophlei</name>
    <dbReference type="NCBI Taxonomy" id="1437360"/>
    <lineage>
        <taxon>Bacteria</taxon>
        <taxon>Pseudomonadati</taxon>
        <taxon>Pseudomonadota</taxon>
        <taxon>Alphaproteobacteria</taxon>
        <taxon>Hyphomicrobiales</taxon>
        <taxon>Nitrobacteraceae</taxon>
        <taxon>Bradyrhizobium</taxon>
    </lineage>
</organism>
<dbReference type="CDD" id="cd06989">
    <property type="entry name" value="cupin_DRT102"/>
    <property type="match status" value="1"/>
</dbReference>
<gene>
    <name evidence="2" type="ORF">SAMN05443248_7660</name>
</gene>
<feature type="chain" id="PRO_5013155507" description="Cupin domain protein" evidence="1">
    <location>
        <begin position="28"/>
        <end position="167"/>
    </location>
</feature>
<reference evidence="2 3" key="1">
    <citation type="submission" date="2016-11" db="EMBL/GenBank/DDBJ databases">
        <authorList>
            <person name="Jaros S."/>
            <person name="Januszkiewicz K."/>
            <person name="Wedrychowicz H."/>
        </authorList>
    </citation>
    <scope>NUCLEOTIDE SEQUENCE [LARGE SCALE GENOMIC DNA]</scope>
    <source>
        <strain evidence="2 3">GAS138</strain>
    </source>
</reference>
<dbReference type="SUPFAM" id="SSF51182">
    <property type="entry name" value="RmlC-like cupins"/>
    <property type="match status" value="1"/>
</dbReference>
<dbReference type="AlphaFoldDB" id="A0A1M5XW70"/>